<dbReference type="InterPro" id="IPR013557">
    <property type="entry name" value="AntA/B_antirep"/>
</dbReference>
<dbReference type="RefSeq" id="WP_156704239.1">
    <property type="nucleotide sequence ID" value="NZ_CACRUX010000021.1"/>
</dbReference>
<accession>A0A6N2ZWY0</accession>
<feature type="domain" description="AntA/AntB antirepressor" evidence="2">
    <location>
        <begin position="17"/>
        <end position="86"/>
    </location>
</feature>
<organism evidence="3">
    <name type="scientific">Veillonella ratti</name>
    <dbReference type="NCBI Taxonomy" id="103892"/>
    <lineage>
        <taxon>Bacteria</taxon>
        <taxon>Bacillati</taxon>
        <taxon>Bacillota</taxon>
        <taxon>Negativicutes</taxon>
        <taxon>Veillonellales</taxon>
        <taxon>Veillonellaceae</taxon>
        <taxon>Veillonella</taxon>
    </lineage>
</organism>
<feature type="domain" description="Antirepressor protein C-terminal" evidence="1">
    <location>
        <begin position="133"/>
        <end position="232"/>
    </location>
</feature>
<evidence type="ECO:0000313" key="3">
    <source>
        <dbReference type="EMBL" id="VYT83881.1"/>
    </source>
</evidence>
<dbReference type="InterPro" id="IPR005039">
    <property type="entry name" value="Ant_C"/>
</dbReference>
<evidence type="ECO:0000259" key="1">
    <source>
        <dbReference type="Pfam" id="PF03374"/>
    </source>
</evidence>
<evidence type="ECO:0000259" key="2">
    <source>
        <dbReference type="Pfam" id="PF08346"/>
    </source>
</evidence>
<protein>
    <submittedName>
        <fullName evidence="3">Phage antirepressor protein KilAC domain protein</fullName>
    </submittedName>
</protein>
<dbReference type="AlphaFoldDB" id="A0A6N2ZWY0"/>
<proteinExistence type="predicted"/>
<dbReference type="EMBL" id="CACRUX010000021">
    <property type="protein sequence ID" value="VYT83881.1"/>
    <property type="molecule type" value="Genomic_DNA"/>
</dbReference>
<name>A0A6N2ZWY0_9FIRM</name>
<dbReference type="Pfam" id="PF08346">
    <property type="entry name" value="AntA"/>
    <property type="match status" value="1"/>
</dbReference>
<reference evidence="3" key="1">
    <citation type="submission" date="2019-11" db="EMBL/GenBank/DDBJ databases">
        <authorList>
            <person name="Feng L."/>
        </authorList>
    </citation>
    <scope>NUCLEOTIDE SEQUENCE</scope>
    <source>
        <strain evidence="3">VrattiLFYP33</strain>
    </source>
</reference>
<sequence>MNELIPIKVKSDDSQFISGRDLHMFLEIGTQYTKWFERMCEYGFSENDDFRTVSQKRLTAQGNESTFLDHELTIEMAKQLCMLARNDKGKQAREYFIQIERDWNSPEKVMGRALKIADRTIQNQKLVIAQQSQQLSELQPKATYYDLILQNDSLLSVTQIAKDYGMSAKKLNRLLEEEKVQYKQSGQWFLYQKYADKGYTSSKTTVLDADRSVMHTYWTQQGRLFIYSLLKNKGHLPLIEQMGR</sequence>
<gene>
    <name evidence="3" type="ORF">VRLFYP33_00577</name>
</gene>
<dbReference type="Pfam" id="PF03374">
    <property type="entry name" value="ANT"/>
    <property type="match status" value="1"/>
</dbReference>
<dbReference type="GO" id="GO:0003677">
    <property type="term" value="F:DNA binding"/>
    <property type="evidence" value="ECO:0007669"/>
    <property type="project" value="InterPro"/>
</dbReference>